<evidence type="ECO:0000259" key="9">
    <source>
        <dbReference type="Pfam" id="PF01266"/>
    </source>
</evidence>
<dbReference type="Gene3D" id="3.30.9.10">
    <property type="entry name" value="D-Amino Acid Oxidase, subunit A, domain 2"/>
    <property type="match status" value="1"/>
</dbReference>
<dbReference type="eggNOG" id="KOG2665">
    <property type="taxonomic scope" value="Eukaryota"/>
</dbReference>
<dbReference type="EMBL" id="CP000496">
    <property type="protein sequence ID" value="ABN64356.2"/>
    <property type="molecule type" value="Genomic_DNA"/>
</dbReference>
<dbReference type="RefSeq" id="XP_001382385.2">
    <property type="nucleotide sequence ID" value="XM_001382348.1"/>
</dbReference>
<sequence>MRLSQFSPIFRRSFCSSSRYCSDFSHVVIGGGVVGTAIAAELSEVAGNSVLLVEKNEDLGMETTSRNSEVIHAGLYYPQLSLKGQLCIRGKNKIYEANDKGLFQVALQKCGKWVVAQNESEEAYLEKLYQNSRDLGVPVSMISASEAKRKYPLIRAEAGALNSPTTGIISAHELTTFYQSKVENNDGTIALNTRVVDIGPNLATPNYTLRLVDIEGSDMEVTTDNVVNSAGLYAQKIANLVLPPDRQYQSYFAKGSYFSFQPEVALSHSKITDKLIYPCPNPNASSLGTHLTLDLGGQIRFGPDLEWLDIEDASEIDYRASTNNLDAAYKAIQTYFPSVTPGSLQPSYSGVRPKLLSAADSKKHFADFVIKEEDGFPGFVNLLGIESPGLTASWAIADYVKEIYHG</sequence>
<dbReference type="InterPro" id="IPR006076">
    <property type="entry name" value="FAD-dep_OxRdtase"/>
</dbReference>
<keyword evidence="11" id="KW-1185">Reference proteome</keyword>
<dbReference type="AlphaFoldDB" id="A3LNM6"/>
<dbReference type="SUPFAM" id="SSF51905">
    <property type="entry name" value="FAD/NAD(P)-binding domain"/>
    <property type="match status" value="1"/>
</dbReference>
<dbReference type="InParanoid" id="A3LNM6"/>
<evidence type="ECO:0000313" key="11">
    <source>
        <dbReference type="Proteomes" id="UP000002258"/>
    </source>
</evidence>
<reference evidence="10 11" key="1">
    <citation type="journal article" date="2007" name="Nat. Biotechnol.">
        <title>Genome sequence of the lignocellulose-bioconverting and xylose-fermenting yeast Pichia stipitis.</title>
        <authorList>
            <person name="Jeffries T.W."/>
            <person name="Grigoriev I.V."/>
            <person name="Grimwood J."/>
            <person name="Laplaza J.M."/>
            <person name="Aerts A."/>
            <person name="Salamov A."/>
            <person name="Schmutz J."/>
            <person name="Lindquist E."/>
            <person name="Dehal P."/>
            <person name="Shapiro H."/>
            <person name="Jin Y.S."/>
            <person name="Passoth V."/>
            <person name="Richardson P.M."/>
        </authorList>
    </citation>
    <scope>NUCLEOTIDE SEQUENCE [LARGE SCALE GENOMIC DNA]</scope>
    <source>
        <strain evidence="11">ATCC 58785 / CBS 6054 / NBRC 10063 / NRRL Y-11545</strain>
    </source>
</reference>
<evidence type="ECO:0000256" key="8">
    <source>
        <dbReference type="ARBA" id="ARBA00041137"/>
    </source>
</evidence>
<name>A3LNM6_PICST</name>
<evidence type="ECO:0000256" key="1">
    <source>
        <dbReference type="ARBA" id="ARBA00001974"/>
    </source>
</evidence>
<dbReference type="KEGG" id="pic:PICST_41267"/>
<dbReference type="PANTHER" id="PTHR43104">
    <property type="entry name" value="L-2-HYDROXYGLUTARATE DEHYDROGENASE, MITOCHONDRIAL"/>
    <property type="match status" value="1"/>
</dbReference>
<keyword evidence="4 10" id="KW-0560">Oxidoreductase</keyword>
<dbReference type="GO" id="GO:0047545">
    <property type="term" value="F:(S)-2-hydroxyglutarate dehydrogenase activity"/>
    <property type="evidence" value="ECO:0007669"/>
    <property type="project" value="UniProtKB-EC"/>
</dbReference>
<comment type="catalytic activity">
    <reaction evidence="5">
        <text>(S)-2-hydroxyglutarate + A = 2-oxoglutarate + AH2</text>
        <dbReference type="Rhea" id="RHEA:21252"/>
        <dbReference type="ChEBI" id="CHEBI:13193"/>
        <dbReference type="ChEBI" id="CHEBI:16782"/>
        <dbReference type="ChEBI" id="CHEBI:16810"/>
        <dbReference type="ChEBI" id="CHEBI:17499"/>
        <dbReference type="EC" id="1.1.99.2"/>
    </reaction>
</comment>
<evidence type="ECO:0000313" key="10">
    <source>
        <dbReference type="EMBL" id="ABN64356.2"/>
    </source>
</evidence>
<dbReference type="OrthoDB" id="498204at2759"/>
<evidence type="ECO:0000256" key="3">
    <source>
        <dbReference type="ARBA" id="ARBA00022827"/>
    </source>
</evidence>
<keyword evidence="2" id="KW-0285">Flavoprotein</keyword>
<dbReference type="OMA" id="GVHFTRM"/>
<feature type="domain" description="FAD dependent oxidoreductase" evidence="9">
    <location>
        <begin position="27"/>
        <end position="402"/>
    </location>
</feature>
<dbReference type="PANTHER" id="PTHR43104:SF4">
    <property type="entry name" value="L-2-HYDROXYGLUTARATE DEHYDROGENASE, MITOCHONDRIAL"/>
    <property type="match status" value="1"/>
</dbReference>
<comment type="cofactor">
    <cofactor evidence="1">
        <name>FAD</name>
        <dbReference type="ChEBI" id="CHEBI:57692"/>
    </cofactor>
</comment>
<dbReference type="Proteomes" id="UP000002258">
    <property type="component" value="Chromosome 2"/>
</dbReference>
<accession>A3LNM6</accession>
<evidence type="ECO:0000256" key="4">
    <source>
        <dbReference type="ARBA" id="ARBA00023002"/>
    </source>
</evidence>
<dbReference type="EC" id="1.1.99.2" evidence="7"/>
<evidence type="ECO:0000256" key="5">
    <source>
        <dbReference type="ARBA" id="ARBA00036066"/>
    </source>
</evidence>
<evidence type="ECO:0000256" key="6">
    <source>
        <dbReference type="ARBA" id="ARBA00037941"/>
    </source>
</evidence>
<dbReference type="HOGENOM" id="CLU_024775_1_0_1"/>
<dbReference type="GeneID" id="4836995"/>
<organism evidence="10 11">
    <name type="scientific">Scheffersomyces stipitis (strain ATCC 58785 / CBS 6054 / NBRC 10063 / NRRL Y-11545)</name>
    <name type="common">Yeast</name>
    <name type="synonym">Pichia stipitis</name>
    <dbReference type="NCBI Taxonomy" id="322104"/>
    <lineage>
        <taxon>Eukaryota</taxon>
        <taxon>Fungi</taxon>
        <taxon>Dikarya</taxon>
        <taxon>Ascomycota</taxon>
        <taxon>Saccharomycotina</taxon>
        <taxon>Pichiomycetes</taxon>
        <taxon>Debaryomycetaceae</taxon>
        <taxon>Scheffersomyces</taxon>
    </lineage>
</organism>
<dbReference type="Gene3D" id="3.50.50.60">
    <property type="entry name" value="FAD/NAD(P)-binding domain"/>
    <property type="match status" value="1"/>
</dbReference>
<evidence type="ECO:0000256" key="7">
    <source>
        <dbReference type="ARBA" id="ARBA00038878"/>
    </source>
</evidence>
<gene>
    <name evidence="10" type="primary">GPH2</name>
    <name evidence="10" type="ORF">PICST_41267</name>
</gene>
<dbReference type="Pfam" id="PF01266">
    <property type="entry name" value="DAO"/>
    <property type="match status" value="1"/>
</dbReference>
<proteinExistence type="inferred from homology"/>
<evidence type="ECO:0000256" key="2">
    <source>
        <dbReference type="ARBA" id="ARBA00022630"/>
    </source>
</evidence>
<comment type="similarity">
    <text evidence="6">Belongs to the L2HGDH family.</text>
</comment>
<keyword evidence="3" id="KW-0274">FAD</keyword>
<dbReference type="InterPro" id="IPR036188">
    <property type="entry name" value="FAD/NAD-bd_sf"/>
</dbReference>
<dbReference type="STRING" id="322104.A3LNM6"/>
<protein>
    <recommendedName>
        <fullName evidence="8">L-2-hydroxyglutarate dehydrogenase, mitochondrial</fullName>
        <ecNumber evidence="7">1.1.99.2</ecNumber>
    </recommendedName>
</protein>